<reference evidence="1 2" key="1">
    <citation type="submission" date="2019-08" db="EMBL/GenBank/DDBJ databases">
        <title>Genome sequencing of Paenibacillus faecis DSM 23593(T).</title>
        <authorList>
            <person name="Kook J.-K."/>
            <person name="Park S.-N."/>
            <person name="Lim Y.K."/>
        </authorList>
    </citation>
    <scope>NUCLEOTIDE SEQUENCE [LARGE SCALE GENOMIC DNA]</scope>
    <source>
        <strain evidence="1 2">DSM 23593</strain>
    </source>
</reference>
<dbReference type="EMBL" id="VSDO01000004">
    <property type="protein sequence ID" value="TYA11563.1"/>
    <property type="molecule type" value="Genomic_DNA"/>
</dbReference>
<organism evidence="1 2">
    <name type="scientific">Paenibacillus faecis</name>
    <dbReference type="NCBI Taxonomy" id="862114"/>
    <lineage>
        <taxon>Bacteria</taxon>
        <taxon>Bacillati</taxon>
        <taxon>Bacillota</taxon>
        <taxon>Bacilli</taxon>
        <taxon>Bacillales</taxon>
        <taxon>Paenibacillaceae</taxon>
        <taxon>Paenibacillus</taxon>
    </lineage>
</organism>
<dbReference type="OrthoDB" id="2057321at2"/>
<gene>
    <name evidence="1" type="ORF">FRY98_20750</name>
</gene>
<sequence>MMIIKSPGGSIFPYYYKGGEIHCLKYGSFHANSESLFSLMKAEETFILGQPRRLAIWVDFYETELTREVMLEFAGNLARLQSHIRKLAIVGGYGSIYRLRRYLRKQAPQFTIPIQYYGDPEDAKTWLVMG</sequence>
<name>A0A5D0CNH5_9BACL</name>
<evidence type="ECO:0000313" key="2">
    <source>
        <dbReference type="Proteomes" id="UP000325218"/>
    </source>
</evidence>
<evidence type="ECO:0000313" key="1">
    <source>
        <dbReference type="EMBL" id="TYA11563.1"/>
    </source>
</evidence>
<evidence type="ECO:0008006" key="3">
    <source>
        <dbReference type="Google" id="ProtNLM"/>
    </source>
</evidence>
<dbReference type="RefSeq" id="WP_148455529.1">
    <property type="nucleotide sequence ID" value="NZ_VSDO01000004.1"/>
</dbReference>
<proteinExistence type="predicted"/>
<dbReference type="Proteomes" id="UP000325218">
    <property type="component" value="Unassembled WGS sequence"/>
</dbReference>
<comment type="caution">
    <text evidence="1">The sequence shown here is derived from an EMBL/GenBank/DDBJ whole genome shotgun (WGS) entry which is preliminary data.</text>
</comment>
<dbReference type="AlphaFoldDB" id="A0A5D0CNH5"/>
<accession>A0A5D0CNH5</accession>
<keyword evidence="2" id="KW-1185">Reference proteome</keyword>
<protein>
    <recommendedName>
        <fullName evidence="3">STAS/SEC14 domain-containing protein</fullName>
    </recommendedName>
</protein>